<organism evidence="1 2">
    <name type="scientific">Linnemannia elongata AG-77</name>
    <dbReference type="NCBI Taxonomy" id="1314771"/>
    <lineage>
        <taxon>Eukaryota</taxon>
        <taxon>Fungi</taxon>
        <taxon>Fungi incertae sedis</taxon>
        <taxon>Mucoromycota</taxon>
        <taxon>Mortierellomycotina</taxon>
        <taxon>Mortierellomycetes</taxon>
        <taxon>Mortierellales</taxon>
        <taxon>Mortierellaceae</taxon>
        <taxon>Linnemannia</taxon>
    </lineage>
</organism>
<dbReference type="AlphaFoldDB" id="A0A197JK99"/>
<accession>A0A197JK99</accession>
<protein>
    <submittedName>
        <fullName evidence="1">Uncharacterized protein</fullName>
    </submittedName>
</protein>
<proteinExistence type="predicted"/>
<evidence type="ECO:0000313" key="1">
    <source>
        <dbReference type="EMBL" id="OAQ24784.1"/>
    </source>
</evidence>
<reference evidence="1 2" key="1">
    <citation type="submission" date="2016-05" db="EMBL/GenBank/DDBJ databases">
        <title>Genome sequencing reveals origins of a unique bacterial endosymbiosis in the earliest lineages of terrestrial Fungi.</title>
        <authorList>
            <consortium name="DOE Joint Genome Institute"/>
            <person name="Uehling J."/>
            <person name="Gryganskyi A."/>
            <person name="Hameed K."/>
            <person name="Tschaplinski T."/>
            <person name="Misztal P."/>
            <person name="Wu S."/>
            <person name="Desiro A."/>
            <person name="Vande Pol N."/>
            <person name="Du Z.-Y."/>
            <person name="Zienkiewicz A."/>
            <person name="Zienkiewicz K."/>
            <person name="Morin E."/>
            <person name="Tisserant E."/>
            <person name="Splivallo R."/>
            <person name="Hainaut M."/>
            <person name="Henrissat B."/>
            <person name="Ohm R."/>
            <person name="Kuo A."/>
            <person name="Yan J."/>
            <person name="Lipzen A."/>
            <person name="Nolan M."/>
            <person name="Labutti K."/>
            <person name="Barry K."/>
            <person name="Goldstein A."/>
            <person name="Labbe J."/>
            <person name="Schadt C."/>
            <person name="Tuskan G."/>
            <person name="Grigoriev I."/>
            <person name="Martin F."/>
            <person name="Vilgalys R."/>
            <person name="Bonito G."/>
        </authorList>
    </citation>
    <scope>NUCLEOTIDE SEQUENCE [LARGE SCALE GENOMIC DNA]</scope>
    <source>
        <strain evidence="1 2">AG-77</strain>
    </source>
</reference>
<dbReference type="EMBL" id="KV442088">
    <property type="protein sequence ID" value="OAQ24784.1"/>
    <property type="molecule type" value="Genomic_DNA"/>
</dbReference>
<sequence>MDHFKLWLVLLFFFFLFLPPWLQVLNLPTFSHAPTYSLFPSCLCNRVFPSHSLFSVTFP</sequence>
<keyword evidence="2" id="KW-1185">Reference proteome</keyword>
<gene>
    <name evidence="1" type="ORF">K457DRAFT_141705</name>
</gene>
<evidence type="ECO:0000313" key="2">
    <source>
        <dbReference type="Proteomes" id="UP000078512"/>
    </source>
</evidence>
<name>A0A197JK99_9FUNG</name>
<feature type="non-terminal residue" evidence="1">
    <location>
        <position position="59"/>
    </location>
</feature>
<dbReference type="Proteomes" id="UP000078512">
    <property type="component" value="Unassembled WGS sequence"/>
</dbReference>